<comment type="similarity">
    <text evidence="2 7">Belongs to the HSF family.</text>
</comment>
<dbReference type="InterPro" id="IPR000232">
    <property type="entry name" value="HSF_DNA-bd"/>
</dbReference>
<dbReference type="AlphaFoldDB" id="A0A7R8UYL0"/>
<evidence type="ECO:0000259" key="9">
    <source>
        <dbReference type="PROSITE" id="PS00434"/>
    </source>
</evidence>
<evidence type="ECO:0000256" key="6">
    <source>
        <dbReference type="ARBA" id="ARBA00023242"/>
    </source>
</evidence>
<evidence type="ECO:0000256" key="2">
    <source>
        <dbReference type="ARBA" id="ARBA00006403"/>
    </source>
</evidence>
<name>A0A7R8UYL0_HERIL</name>
<dbReference type="InterPro" id="IPR036390">
    <property type="entry name" value="WH_DNA-bd_sf"/>
</dbReference>
<feature type="domain" description="HSF-type DNA-binding" evidence="9">
    <location>
        <begin position="53"/>
        <end position="77"/>
    </location>
</feature>
<comment type="subcellular location">
    <subcellularLocation>
        <location evidence="1">Nucleus</location>
    </subcellularLocation>
</comment>
<dbReference type="OMA" id="MHSFGDS"/>
<feature type="compositionally biased region" description="Polar residues" evidence="8">
    <location>
        <begin position="490"/>
        <end position="509"/>
    </location>
</feature>
<sequence length="671" mass="75249">MHTFNETGTGVPAFLAKLWRLVEDPETNHLIYWNRDGRSFIIQNQAQFARELLPMNYKHNNMASFIRQLNMYGFHKITSIDNGGLKFDRDEMEFSHPCFKRGYPYLLEHIKRKIATAKTLDEKSSLKPEAVSKVLNEVKVMRGRQDSLDSRFSAMKQENEALWREIAVLRQKHMKQQQIVNKLIQFLVTIVQPSSRNMTGVKRNFQLMINDVPQSSKVRKRTSSNSGPVIHELTEELLDEVAHNDDDLMPQSPNVMSPSAGSCADPSEINDDLARPGSTLSVGSFPESNHGEEFLPSPSTHAPSTSQITDPETEPVVYHITELPETSSYEEATKSPVTQRVMLRASTRRGRKRKHTETESSESASTDQTSKATQSNKKKQTETADETVVVKTEKDINPLSFLSDPNQVDQVEVDPQLMDVLTATVDGNDNSGLIARGSGTSNDNQTYINQNDFINQEMPADLFEQETSIPDDFNLASGAYNENLDFLKSQNNSPVTESNDASTSKSVVSTGRRVPDLPRSLSITKYSNDDILRFNSPRDITTHLDTVQGDLDTLKDLLRADNYTFDANTLLNNQATNDRITLHPSFDSEAIAKLFGDSDVLGLSGLPTDQQSLDVNKKGNELMTYQPSTYYAGDLSDMLNLDSETLPKNTEYDEKQNGNTSTLNTPMPERD</sequence>
<accession>A0A7R8UYL0</accession>
<dbReference type="GO" id="GO:0043565">
    <property type="term" value="F:sequence-specific DNA binding"/>
    <property type="evidence" value="ECO:0007669"/>
    <property type="project" value="InterPro"/>
</dbReference>
<dbReference type="PROSITE" id="PS00434">
    <property type="entry name" value="HSF_DOMAIN"/>
    <property type="match status" value="1"/>
</dbReference>
<evidence type="ECO:0000313" key="11">
    <source>
        <dbReference type="Proteomes" id="UP000594454"/>
    </source>
</evidence>
<dbReference type="EMBL" id="LR899012">
    <property type="protein sequence ID" value="CAD7089535.1"/>
    <property type="molecule type" value="Genomic_DNA"/>
</dbReference>
<keyword evidence="5" id="KW-0804">Transcription</keyword>
<keyword evidence="6" id="KW-0539">Nucleus</keyword>
<dbReference type="Gene3D" id="1.10.10.10">
    <property type="entry name" value="Winged helix-like DNA-binding domain superfamily/Winged helix DNA-binding domain"/>
    <property type="match status" value="1"/>
</dbReference>
<dbReference type="PANTHER" id="PTHR10015">
    <property type="entry name" value="HEAT SHOCK TRANSCRIPTION FACTOR"/>
    <property type="match status" value="1"/>
</dbReference>
<dbReference type="InParanoid" id="A0A7R8UYL0"/>
<evidence type="ECO:0000256" key="8">
    <source>
        <dbReference type="SAM" id="MobiDB-lite"/>
    </source>
</evidence>
<feature type="compositionally biased region" description="Basic residues" evidence="8">
    <location>
        <begin position="346"/>
        <end position="355"/>
    </location>
</feature>
<feature type="compositionally biased region" description="Low complexity" evidence="8">
    <location>
        <begin position="361"/>
        <end position="370"/>
    </location>
</feature>
<feature type="region of interest" description="Disordered" evidence="8">
    <location>
        <begin position="490"/>
        <end position="513"/>
    </location>
</feature>
<evidence type="ECO:0000313" key="10">
    <source>
        <dbReference type="EMBL" id="CAD7089535.1"/>
    </source>
</evidence>
<evidence type="ECO:0000256" key="1">
    <source>
        <dbReference type="ARBA" id="ARBA00004123"/>
    </source>
</evidence>
<feature type="compositionally biased region" description="Polar residues" evidence="8">
    <location>
        <begin position="324"/>
        <end position="338"/>
    </location>
</feature>
<feature type="compositionally biased region" description="Polar residues" evidence="8">
    <location>
        <begin position="297"/>
        <end position="310"/>
    </location>
</feature>
<gene>
    <name evidence="10" type="ORF">HERILL_LOCUS12076</name>
</gene>
<dbReference type="FunFam" id="1.10.10.10:FF:000027">
    <property type="entry name" value="Heat shock transcription factor 1"/>
    <property type="match status" value="1"/>
</dbReference>
<feature type="region of interest" description="Disordered" evidence="8">
    <location>
        <begin position="245"/>
        <end position="386"/>
    </location>
</feature>
<reference evidence="10 11" key="1">
    <citation type="submission" date="2020-11" db="EMBL/GenBank/DDBJ databases">
        <authorList>
            <person name="Wallbank WR R."/>
            <person name="Pardo Diaz C."/>
            <person name="Kozak K."/>
            <person name="Martin S."/>
            <person name="Jiggins C."/>
            <person name="Moest M."/>
            <person name="Warren A I."/>
            <person name="Generalovic N T."/>
            <person name="Byers J.R.P. K."/>
            <person name="Montejo-Kovacevich G."/>
            <person name="Yen C E."/>
        </authorList>
    </citation>
    <scope>NUCLEOTIDE SEQUENCE [LARGE SCALE GENOMIC DNA]</scope>
</reference>
<dbReference type="FunCoup" id="A0A7R8UYL0">
    <property type="interactions" value="182"/>
</dbReference>
<keyword evidence="11" id="KW-1185">Reference proteome</keyword>
<keyword evidence="4" id="KW-0238">DNA-binding</keyword>
<feature type="compositionally biased region" description="Polar residues" evidence="8">
    <location>
        <begin position="251"/>
        <end position="260"/>
    </location>
</feature>
<keyword evidence="3" id="KW-0805">Transcription regulation</keyword>
<proteinExistence type="inferred from homology"/>
<evidence type="ECO:0000256" key="4">
    <source>
        <dbReference type="ARBA" id="ARBA00023125"/>
    </source>
</evidence>
<dbReference type="InterPro" id="IPR036388">
    <property type="entry name" value="WH-like_DNA-bd_sf"/>
</dbReference>
<dbReference type="SMART" id="SM00415">
    <property type="entry name" value="HSF"/>
    <property type="match status" value="1"/>
</dbReference>
<dbReference type="OrthoDB" id="60033at2759"/>
<dbReference type="Proteomes" id="UP000594454">
    <property type="component" value="Chromosome 4"/>
</dbReference>
<evidence type="ECO:0000256" key="5">
    <source>
        <dbReference type="ARBA" id="ARBA00023163"/>
    </source>
</evidence>
<dbReference type="GO" id="GO:0003700">
    <property type="term" value="F:DNA-binding transcription factor activity"/>
    <property type="evidence" value="ECO:0007669"/>
    <property type="project" value="InterPro"/>
</dbReference>
<feature type="region of interest" description="Disordered" evidence="8">
    <location>
        <begin position="648"/>
        <end position="671"/>
    </location>
</feature>
<evidence type="ECO:0000256" key="3">
    <source>
        <dbReference type="ARBA" id="ARBA00023015"/>
    </source>
</evidence>
<dbReference type="SUPFAM" id="SSF46785">
    <property type="entry name" value="Winged helix' DNA-binding domain"/>
    <property type="match status" value="1"/>
</dbReference>
<dbReference type="GO" id="GO:0005634">
    <property type="term" value="C:nucleus"/>
    <property type="evidence" value="ECO:0007669"/>
    <property type="project" value="UniProtKB-SubCell"/>
</dbReference>
<protein>
    <recommendedName>
        <fullName evidence="9">HSF-type DNA-binding domain-containing protein</fullName>
    </recommendedName>
</protein>
<dbReference type="PRINTS" id="PR00056">
    <property type="entry name" value="HSFDOMAIN"/>
</dbReference>
<dbReference type="PANTHER" id="PTHR10015:SF427">
    <property type="entry name" value="HEAT SHOCK FACTOR PROTEIN"/>
    <property type="match status" value="1"/>
</dbReference>
<organism evidence="10 11">
    <name type="scientific">Hermetia illucens</name>
    <name type="common">Black soldier fly</name>
    <dbReference type="NCBI Taxonomy" id="343691"/>
    <lineage>
        <taxon>Eukaryota</taxon>
        <taxon>Metazoa</taxon>
        <taxon>Ecdysozoa</taxon>
        <taxon>Arthropoda</taxon>
        <taxon>Hexapoda</taxon>
        <taxon>Insecta</taxon>
        <taxon>Pterygota</taxon>
        <taxon>Neoptera</taxon>
        <taxon>Endopterygota</taxon>
        <taxon>Diptera</taxon>
        <taxon>Brachycera</taxon>
        <taxon>Stratiomyomorpha</taxon>
        <taxon>Stratiomyidae</taxon>
        <taxon>Hermetiinae</taxon>
        <taxon>Hermetia</taxon>
    </lineage>
</organism>
<evidence type="ECO:0000256" key="7">
    <source>
        <dbReference type="RuleBase" id="RU004020"/>
    </source>
</evidence>
<dbReference type="Pfam" id="PF00447">
    <property type="entry name" value="HSF_DNA-bind"/>
    <property type="match status" value="1"/>
</dbReference>